<dbReference type="EMBL" id="SDMP01000015">
    <property type="protein sequence ID" value="RYR07744.1"/>
    <property type="molecule type" value="Genomic_DNA"/>
</dbReference>
<accession>A0A444Z109</accession>
<proteinExistence type="predicted"/>
<keyword evidence="2" id="KW-1185">Reference proteome</keyword>
<evidence type="ECO:0000313" key="2">
    <source>
        <dbReference type="Proteomes" id="UP000289738"/>
    </source>
</evidence>
<evidence type="ECO:0000313" key="1">
    <source>
        <dbReference type="EMBL" id="RYR07744.1"/>
    </source>
</evidence>
<comment type="caution">
    <text evidence="1">The sequence shown here is derived from an EMBL/GenBank/DDBJ whole genome shotgun (WGS) entry which is preliminary data.</text>
</comment>
<gene>
    <name evidence="1" type="ORF">Ahy_B05g075161</name>
</gene>
<organism evidence="1 2">
    <name type="scientific">Arachis hypogaea</name>
    <name type="common">Peanut</name>
    <dbReference type="NCBI Taxonomy" id="3818"/>
    <lineage>
        <taxon>Eukaryota</taxon>
        <taxon>Viridiplantae</taxon>
        <taxon>Streptophyta</taxon>
        <taxon>Embryophyta</taxon>
        <taxon>Tracheophyta</taxon>
        <taxon>Spermatophyta</taxon>
        <taxon>Magnoliopsida</taxon>
        <taxon>eudicotyledons</taxon>
        <taxon>Gunneridae</taxon>
        <taxon>Pentapetalae</taxon>
        <taxon>rosids</taxon>
        <taxon>fabids</taxon>
        <taxon>Fabales</taxon>
        <taxon>Fabaceae</taxon>
        <taxon>Papilionoideae</taxon>
        <taxon>50 kb inversion clade</taxon>
        <taxon>dalbergioids sensu lato</taxon>
        <taxon>Dalbergieae</taxon>
        <taxon>Pterocarpus clade</taxon>
        <taxon>Arachis</taxon>
    </lineage>
</organism>
<dbReference type="Proteomes" id="UP000289738">
    <property type="component" value="Chromosome B05"/>
</dbReference>
<reference evidence="1 2" key="1">
    <citation type="submission" date="2019-01" db="EMBL/GenBank/DDBJ databases">
        <title>Sequencing of cultivated peanut Arachis hypogaea provides insights into genome evolution and oil improvement.</title>
        <authorList>
            <person name="Chen X."/>
        </authorList>
    </citation>
    <scope>NUCLEOTIDE SEQUENCE [LARGE SCALE GENOMIC DNA]</scope>
    <source>
        <strain evidence="2">cv. Fuhuasheng</strain>
        <tissue evidence="1">Leaves</tissue>
    </source>
</reference>
<dbReference type="AlphaFoldDB" id="A0A444Z109"/>
<protein>
    <submittedName>
        <fullName evidence="1">Uncharacterized protein</fullName>
    </submittedName>
</protein>
<sequence>MKKSMLELWFCYVKVKNLHHRVNNMLNWNVKSILGNKDSYLMKKGDGEGLKDTTTEKSNHKPYAHKIYMQVLHRSHEVHHFQLHLMVNSCL</sequence>
<name>A0A444Z109_ARAHY</name>